<accession>A0A5B6WZA5</accession>
<evidence type="ECO:0000313" key="1">
    <source>
        <dbReference type="EMBL" id="KAA3486783.1"/>
    </source>
</evidence>
<sequence>MPEFALFSASVDFPFPNIQSSLLGLTVATLRFFSLRTHILYSTVVGIRWARSETATVLLEVIGYIRLPHDQLEVMILPHRLFNLLTVSALLRSYFCLVFSRRDN</sequence>
<dbReference type="Proteomes" id="UP000325315">
    <property type="component" value="Unassembled WGS sequence"/>
</dbReference>
<protein>
    <submittedName>
        <fullName evidence="1">Uncharacterized protein</fullName>
    </submittedName>
</protein>
<dbReference type="EMBL" id="SMMG02000001">
    <property type="protein sequence ID" value="KAA3486783.1"/>
    <property type="molecule type" value="Genomic_DNA"/>
</dbReference>
<gene>
    <name evidence="1" type="ORF">EPI10_030657</name>
</gene>
<keyword evidence="2" id="KW-1185">Reference proteome</keyword>
<evidence type="ECO:0000313" key="2">
    <source>
        <dbReference type="Proteomes" id="UP000325315"/>
    </source>
</evidence>
<name>A0A5B6WZA5_9ROSI</name>
<proteinExistence type="predicted"/>
<comment type="caution">
    <text evidence="1">The sequence shown here is derived from an EMBL/GenBank/DDBJ whole genome shotgun (WGS) entry which is preliminary data.</text>
</comment>
<organism evidence="1 2">
    <name type="scientific">Gossypium australe</name>
    <dbReference type="NCBI Taxonomy" id="47621"/>
    <lineage>
        <taxon>Eukaryota</taxon>
        <taxon>Viridiplantae</taxon>
        <taxon>Streptophyta</taxon>
        <taxon>Embryophyta</taxon>
        <taxon>Tracheophyta</taxon>
        <taxon>Spermatophyta</taxon>
        <taxon>Magnoliopsida</taxon>
        <taxon>eudicotyledons</taxon>
        <taxon>Gunneridae</taxon>
        <taxon>Pentapetalae</taxon>
        <taxon>rosids</taxon>
        <taxon>malvids</taxon>
        <taxon>Malvales</taxon>
        <taxon>Malvaceae</taxon>
        <taxon>Malvoideae</taxon>
        <taxon>Gossypium</taxon>
    </lineage>
</organism>
<reference evidence="1" key="1">
    <citation type="submission" date="2019-08" db="EMBL/GenBank/DDBJ databases">
        <authorList>
            <person name="Liu F."/>
        </authorList>
    </citation>
    <scope>NUCLEOTIDE SEQUENCE [LARGE SCALE GENOMIC DNA]</scope>
    <source>
        <strain evidence="1">PA1801</strain>
        <tissue evidence="1">Leaf</tissue>
    </source>
</reference>
<dbReference type="AlphaFoldDB" id="A0A5B6WZA5"/>